<dbReference type="EMBL" id="CAJNOB010000034">
    <property type="protein sequence ID" value="CAF0700715.1"/>
    <property type="molecule type" value="Genomic_DNA"/>
</dbReference>
<gene>
    <name evidence="1" type="ORF">MPNT_40009</name>
</gene>
<accession>A0A8J2BR53</accession>
<dbReference type="AlphaFoldDB" id="A0A8J2BR53"/>
<dbReference type="Proteomes" id="UP000663859">
    <property type="component" value="Unassembled WGS sequence"/>
</dbReference>
<keyword evidence="2" id="KW-1185">Reference proteome</keyword>
<protein>
    <submittedName>
        <fullName evidence="1">Uncharacterized protein</fullName>
    </submittedName>
</protein>
<proteinExistence type="predicted"/>
<name>A0A8J2BR53_9BACT</name>
<sequence length="86" mass="10068">MTLAWGVLCQEQACHDLTFISCLAIRDLMTSPLARELVCWWLWLAAILWLRFEDLGANFGPRAPFRERFFGDLTVRNPRGKTERRL</sequence>
<evidence type="ECO:0000313" key="2">
    <source>
        <dbReference type="Proteomes" id="UP000663859"/>
    </source>
</evidence>
<evidence type="ECO:0000313" key="1">
    <source>
        <dbReference type="EMBL" id="CAF0700715.1"/>
    </source>
</evidence>
<reference evidence="1" key="1">
    <citation type="submission" date="2021-02" db="EMBL/GenBank/DDBJ databases">
        <authorList>
            <person name="Cremers G."/>
            <person name="Picone N."/>
        </authorList>
    </citation>
    <scope>NUCLEOTIDE SEQUENCE</scope>
    <source>
        <strain evidence="1">PQ17</strain>
    </source>
</reference>
<organism evidence="1 2">
    <name type="scientific">Candidatus Methylacidithermus pantelleriae</name>
    <dbReference type="NCBI Taxonomy" id="2744239"/>
    <lineage>
        <taxon>Bacteria</taxon>
        <taxon>Pseudomonadati</taxon>
        <taxon>Verrucomicrobiota</taxon>
        <taxon>Methylacidiphilae</taxon>
        <taxon>Methylacidiphilales</taxon>
        <taxon>Methylacidiphilaceae</taxon>
        <taxon>Candidatus Methylacidithermus</taxon>
    </lineage>
</organism>
<comment type="caution">
    <text evidence="1">The sequence shown here is derived from an EMBL/GenBank/DDBJ whole genome shotgun (WGS) entry which is preliminary data.</text>
</comment>